<dbReference type="STRING" id="108003.B1C78_05045"/>
<feature type="domain" description="Dihydrodipicolinate reductase N-terminal" evidence="3">
    <location>
        <begin position="5"/>
        <end position="101"/>
    </location>
</feature>
<dbReference type="InterPro" id="IPR045760">
    <property type="entry name" value="DAP_DH_C"/>
</dbReference>
<feature type="domain" description="2,4-diaminopentanoate dehydrogenase C-terminal" evidence="4">
    <location>
        <begin position="142"/>
        <end position="344"/>
    </location>
</feature>
<dbReference type="OrthoDB" id="9767616at2"/>
<evidence type="ECO:0000259" key="3">
    <source>
        <dbReference type="Pfam" id="PF01113"/>
    </source>
</evidence>
<dbReference type="InterPro" id="IPR036291">
    <property type="entry name" value="NAD(P)-bd_dom_sf"/>
</dbReference>
<reference evidence="5 6" key="1">
    <citation type="submission" date="2017-02" db="EMBL/GenBank/DDBJ databases">
        <title>Genomic diversity within the haloalkaliphilic genus Thioalkalivibrio.</title>
        <authorList>
            <person name="Ahn A.-C."/>
            <person name="Meier-Kolthoff J."/>
            <person name="Overmars L."/>
            <person name="Richter M."/>
            <person name="Woyke T."/>
            <person name="Sorokin D.Y."/>
            <person name="Muyzer G."/>
        </authorList>
    </citation>
    <scope>NUCLEOTIDE SEQUENCE [LARGE SCALE GENOMIC DNA]</scope>
    <source>
        <strain evidence="5 6">ALJD</strain>
    </source>
</reference>
<dbReference type="Gene3D" id="3.40.50.720">
    <property type="entry name" value="NAD(P)-binding Rossmann-like Domain"/>
    <property type="match status" value="1"/>
</dbReference>
<evidence type="ECO:0000313" key="6">
    <source>
        <dbReference type="Proteomes" id="UP000189462"/>
    </source>
</evidence>
<dbReference type="NCBIfam" id="NF040740">
    <property type="entry name" value="ornith_Ord"/>
    <property type="match status" value="1"/>
</dbReference>
<keyword evidence="2" id="KW-0560">Oxidoreductase</keyword>
<dbReference type="AlphaFoldDB" id="A0A1V3NNA2"/>
<dbReference type="Pfam" id="PF19328">
    <property type="entry name" value="DAP_DH_C"/>
    <property type="match status" value="1"/>
</dbReference>
<evidence type="ECO:0000256" key="1">
    <source>
        <dbReference type="ARBA" id="ARBA00022857"/>
    </source>
</evidence>
<evidence type="ECO:0000313" key="5">
    <source>
        <dbReference type="EMBL" id="OOG26433.1"/>
    </source>
</evidence>
<keyword evidence="6" id="KW-1185">Reference proteome</keyword>
<dbReference type="CDD" id="cd24146">
    <property type="entry name" value="nat-AmDH_N_like"/>
    <property type="match status" value="1"/>
</dbReference>
<dbReference type="Proteomes" id="UP000189462">
    <property type="component" value="Unassembled WGS sequence"/>
</dbReference>
<name>A0A1V3NNA2_9GAMM</name>
<dbReference type="GO" id="GO:0009089">
    <property type="term" value="P:lysine biosynthetic process via diaminopimelate"/>
    <property type="evidence" value="ECO:0007669"/>
    <property type="project" value="InterPro"/>
</dbReference>
<dbReference type="SUPFAM" id="SSF51735">
    <property type="entry name" value="NAD(P)-binding Rossmann-fold domains"/>
    <property type="match status" value="1"/>
</dbReference>
<accession>A0A1V3NNA2</accession>
<comment type="caution">
    <text evidence="5">The sequence shown here is derived from an EMBL/GenBank/DDBJ whole genome shotgun (WGS) entry which is preliminary data.</text>
</comment>
<evidence type="ECO:0000259" key="4">
    <source>
        <dbReference type="Pfam" id="PF19328"/>
    </source>
</evidence>
<dbReference type="RefSeq" id="WP_077278047.1">
    <property type="nucleotide sequence ID" value="NZ_MVBK01000028.1"/>
</dbReference>
<sequence length="350" mass="36694">MRDAIPVLVLGTGQMGCGIARLVLEKPGLALAGAWDRRAELHGLDLGRVIGIERDLGITVGADLAFVIAECRPRVAIQATCSRLDEAAPQILTLLQHGVHVISIAEEMACPHHSSPKLAREMDVLARSRGVAVAGTGINPGFVLDRLIITLTGVCADIRSITARRVNDLSPYGPSVMAAQGVGLSPEAFREGVADGSVVGHVGFPESIHLIADAVGWEVERIEERREPIIARVRRETPRITVEPGQAAGCLHTAVAYRDGEAVINLIHPQQVLPSAEGIETGDSIEIRGTPDVRLSGSPEIPGGTGTMALAVNTIPVILTAPPGLHTLTDLPAPAAMLGGARGLHTEGHP</sequence>
<proteinExistence type="predicted"/>
<keyword evidence="1" id="KW-0521">NADP</keyword>
<gene>
    <name evidence="5" type="ORF">B1C78_05045</name>
</gene>
<evidence type="ECO:0000256" key="2">
    <source>
        <dbReference type="ARBA" id="ARBA00023002"/>
    </source>
</evidence>
<protein>
    <submittedName>
        <fullName evidence="5">Dihydrodipicolinate reductase</fullName>
    </submittedName>
</protein>
<dbReference type="GO" id="GO:0008839">
    <property type="term" value="F:4-hydroxy-tetrahydrodipicolinate reductase"/>
    <property type="evidence" value="ECO:0007669"/>
    <property type="project" value="InterPro"/>
</dbReference>
<dbReference type="EMBL" id="MVBK01000028">
    <property type="protein sequence ID" value="OOG26433.1"/>
    <property type="molecule type" value="Genomic_DNA"/>
</dbReference>
<dbReference type="InterPro" id="IPR000846">
    <property type="entry name" value="DapB_N"/>
</dbReference>
<organism evidence="5 6">
    <name type="scientific">Thioalkalivibrio denitrificans</name>
    <dbReference type="NCBI Taxonomy" id="108003"/>
    <lineage>
        <taxon>Bacteria</taxon>
        <taxon>Pseudomonadati</taxon>
        <taxon>Pseudomonadota</taxon>
        <taxon>Gammaproteobacteria</taxon>
        <taxon>Chromatiales</taxon>
        <taxon>Ectothiorhodospiraceae</taxon>
        <taxon>Thioalkalivibrio</taxon>
    </lineage>
</organism>
<dbReference type="Pfam" id="PF01113">
    <property type="entry name" value="DapB_N"/>
    <property type="match status" value="1"/>
</dbReference>